<proteinExistence type="predicted"/>
<comment type="caution">
    <text evidence="5">The sequence shown here is derived from an EMBL/GenBank/DDBJ whole genome shotgun (WGS) entry which is preliminary data.</text>
</comment>
<accession>A0A834SI44</accession>
<dbReference type="Gene3D" id="1.50.10.130">
    <property type="entry name" value="Terpene synthase, N-terminal domain"/>
    <property type="match status" value="1"/>
</dbReference>
<evidence type="ECO:0000313" key="5">
    <source>
        <dbReference type="EMBL" id="KAF7802753.1"/>
    </source>
</evidence>
<dbReference type="Proteomes" id="UP000634136">
    <property type="component" value="Unassembled WGS sequence"/>
</dbReference>
<dbReference type="AlphaFoldDB" id="A0A834SI44"/>
<feature type="domain" description="Terpene synthase N-terminal" evidence="4">
    <location>
        <begin position="1"/>
        <end position="130"/>
    </location>
</feature>
<keyword evidence="2" id="KW-0460">Magnesium</keyword>
<dbReference type="GO" id="GO:0016114">
    <property type="term" value="P:terpenoid biosynthetic process"/>
    <property type="evidence" value="ECO:0007669"/>
    <property type="project" value="InterPro"/>
</dbReference>
<dbReference type="OrthoDB" id="1436281at2759"/>
<dbReference type="SUPFAM" id="SSF48239">
    <property type="entry name" value="Terpenoid cyclases/Protein prenyltransferases"/>
    <property type="match status" value="1"/>
</dbReference>
<sequence length="192" mass="22529">MIDAIQRFGIEYHFEEEIEEALQRKPLMMSSRDQDLYDVALQFRLLRQQGYYVHADVFDTFRDKKGNLKEKVCKDIMGLLQLHEASQLSVQGEKNLDEAGEISRELLLAWLSTNPNNNDHQKAKLIISNALQFPLHKSLPRFSERSSTCLNSYDFQFRIENKVWIDTFQELAKFDSYVVNSIHQQELLQVSK</sequence>
<reference evidence="5" key="1">
    <citation type="submission" date="2020-09" db="EMBL/GenBank/DDBJ databases">
        <title>Genome-Enabled Discovery of Anthraquinone Biosynthesis in Senna tora.</title>
        <authorList>
            <person name="Kang S.-H."/>
            <person name="Pandey R.P."/>
            <person name="Lee C.-M."/>
            <person name="Sim J.-S."/>
            <person name="Jeong J.-T."/>
            <person name="Choi B.-S."/>
            <person name="Jung M."/>
            <person name="Ginzburg D."/>
            <person name="Zhao K."/>
            <person name="Won S.Y."/>
            <person name="Oh T.-J."/>
            <person name="Yu Y."/>
            <person name="Kim N.-H."/>
            <person name="Lee O.R."/>
            <person name="Lee T.-H."/>
            <person name="Bashyal P."/>
            <person name="Kim T.-S."/>
            <person name="Lee W.-H."/>
            <person name="Kawkins C."/>
            <person name="Kim C.-K."/>
            <person name="Kim J.S."/>
            <person name="Ahn B.O."/>
            <person name="Rhee S.Y."/>
            <person name="Sohng J.K."/>
        </authorList>
    </citation>
    <scope>NUCLEOTIDE SEQUENCE</scope>
    <source>
        <tissue evidence="5">Leaf</tissue>
    </source>
</reference>
<evidence type="ECO:0000256" key="2">
    <source>
        <dbReference type="ARBA" id="ARBA00022842"/>
    </source>
</evidence>
<evidence type="ECO:0000256" key="3">
    <source>
        <dbReference type="ARBA" id="ARBA00023239"/>
    </source>
</evidence>
<dbReference type="InterPro" id="IPR050148">
    <property type="entry name" value="Terpene_synthase-like"/>
</dbReference>
<comment type="cofactor">
    <cofactor evidence="1">
        <name>Mg(2+)</name>
        <dbReference type="ChEBI" id="CHEBI:18420"/>
    </cofactor>
</comment>
<evidence type="ECO:0000259" key="4">
    <source>
        <dbReference type="Pfam" id="PF01397"/>
    </source>
</evidence>
<dbReference type="PANTHER" id="PTHR31225:SF0">
    <property type="entry name" value="S-(+)-LINALOOL SYNTHASE, CHLOROPLASTIC"/>
    <property type="match status" value="1"/>
</dbReference>
<dbReference type="EMBL" id="JAAIUW010000013">
    <property type="protein sequence ID" value="KAF7802753.1"/>
    <property type="molecule type" value="Genomic_DNA"/>
</dbReference>
<gene>
    <name evidence="5" type="ORF">G2W53_041864</name>
</gene>
<keyword evidence="6" id="KW-1185">Reference proteome</keyword>
<dbReference type="InterPro" id="IPR008930">
    <property type="entry name" value="Terpenoid_cyclase/PrenylTrfase"/>
</dbReference>
<dbReference type="PANTHER" id="PTHR31225">
    <property type="entry name" value="OS04G0344100 PROTEIN-RELATED"/>
    <property type="match status" value="1"/>
</dbReference>
<protein>
    <submittedName>
        <fullName evidence="5">(3S,6E)-nerolidol synthase 1</fullName>
    </submittedName>
</protein>
<name>A0A834SI44_9FABA</name>
<evidence type="ECO:0000256" key="1">
    <source>
        <dbReference type="ARBA" id="ARBA00001946"/>
    </source>
</evidence>
<dbReference type="Pfam" id="PF01397">
    <property type="entry name" value="Terpene_synth"/>
    <property type="match status" value="1"/>
</dbReference>
<organism evidence="5 6">
    <name type="scientific">Senna tora</name>
    <dbReference type="NCBI Taxonomy" id="362788"/>
    <lineage>
        <taxon>Eukaryota</taxon>
        <taxon>Viridiplantae</taxon>
        <taxon>Streptophyta</taxon>
        <taxon>Embryophyta</taxon>
        <taxon>Tracheophyta</taxon>
        <taxon>Spermatophyta</taxon>
        <taxon>Magnoliopsida</taxon>
        <taxon>eudicotyledons</taxon>
        <taxon>Gunneridae</taxon>
        <taxon>Pentapetalae</taxon>
        <taxon>rosids</taxon>
        <taxon>fabids</taxon>
        <taxon>Fabales</taxon>
        <taxon>Fabaceae</taxon>
        <taxon>Caesalpinioideae</taxon>
        <taxon>Cassia clade</taxon>
        <taxon>Senna</taxon>
    </lineage>
</organism>
<dbReference type="InterPro" id="IPR001906">
    <property type="entry name" value="Terpene_synth_N"/>
</dbReference>
<dbReference type="GO" id="GO:0010333">
    <property type="term" value="F:terpene synthase activity"/>
    <property type="evidence" value="ECO:0007669"/>
    <property type="project" value="InterPro"/>
</dbReference>
<keyword evidence="3" id="KW-0456">Lyase</keyword>
<dbReference type="InterPro" id="IPR036965">
    <property type="entry name" value="Terpene_synth_N_sf"/>
</dbReference>
<evidence type="ECO:0000313" key="6">
    <source>
        <dbReference type="Proteomes" id="UP000634136"/>
    </source>
</evidence>